<keyword evidence="6" id="KW-0378">Hydrolase</keyword>
<dbReference type="InterPro" id="IPR042089">
    <property type="entry name" value="Peptidase_M13_dom_2"/>
</dbReference>
<evidence type="ECO:0000256" key="6">
    <source>
        <dbReference type="ARBA" id="ARBA00022801"/>
    </source>
</evidence>
<proteinExistence type="inferred from homology"/>
<reference evidence="13" key="1">
    <citation type="journal article" date="2021" name="Elife">
        <title>Highly contiguous assemblies of 101 drosophilid genomes.</title>
        <authorList>
            <person name="Kim B.Y."/>
            <person name="Wang J.R."/>
            <person name="Miller D.E."/>
            <person name="Barmina O."/>
            <person name="Delaney E."/>
            <person name="Thompson A."/>
            <person name="Comeault A.A."/>
            <person name="Peede D."/>
            <person name="D'Agostino E.R."/>
            <person name="Pelaez J."/>
            <person name="Aguilar J.M."/>
            <person name="Haji D."/>
            <person name="Matsunaga T."/>
            <person name="Armstrong E.E."/>
            <person name="Zych M."/>
            <person name="Ogawa Y."/>
            <person name="Stamenkovic-Radak M."/>
            <person name="Jelic M."/>
            <person name="Veselinovic M.S."/>
            <person name="Tanaskovic M."/>
            <person name="Eric P."/>
            <person name="Gao J.J."/>
            <person name="Katoh T.K."/>
            <person name="Toda M.J."/>
            <person name="Watabe H."/>
            <person name="Watada M."/>
            <person name="Davis J.S."/>
            <person name="Moyle L.C."/>
            <person name="Manoli G."/>
            <person name="Bertolini E."/>
            <person name="Kostal V."/>
            <person name="Hawley R.S."/>
            <person name="Takahashi A."/>
            <person name="Jones C.D."/>
            <person name="Price D.K."/>
            <person name="Whiteman N."/>
            <person name="Kopp A."/>
            <person name="Matute D.R."/>
            <person name="Petrov D.A."/>
        </authorList>
    </citation>
    <scope>NUCLEOTIDE SEQUENCE [LARGE SCALE GENOMIC DNA]</scope>
</reference>
<dbReference type="GeneID" id="123037811"/>
<protein>
    <recommendedName>
        <fullName evidence="14">Membrane metallo-endopeptidase-like 1</fullName>
    </recommendedName>
</protein>
<dbReference type="EnsemblMetazoa" id="XM_044460328.1">
    <property type="protein sequence ID" value="XP_044316263.1"/>
    <property type="gene ID" value="LOC123037811"/>
</dbReference>
<organism evidence="12 13">
    <name type="scientific">Drosophila rhopaloa</name>
    <name type="common">Fruit fly</name>
    <dbReference type="NCBI Taxonomy" id="1041015"/>
    <lineage>
        <taxon>Eukaryota</taxon>
        <taxon>Metazoa</taxon>
        <taxon>Ecdysozoa</taxon>
        <taxon>Arthropoda</taxon>
        <taxon>Hexapoda</taxon>
        <taxon>Insecta</taxon>
        <taxon>Pterygota</taxon>
        <taxon>Neoptera</taxon>
        <taxon>Endopterygota</taxon>
        <taxon>Diptera</taxon>
        <taxon>Brachycera</taxon>
        <taxon>Muscomorpha</taxon>
        <taxon>Ephydroidea</taxon>
        <taxon>Drosophilidae</taxon>
        <taxon>Drosophila</taxon>
        <taxon>Sophophora</taxon>
    </lineage>
</organism>
<keyword evidence="4" id="KW-0645">Protease</keyword>
<dbReference type="SUPFAM" id="SSF55486">
    <property type="entry name" value="Metalloproteases ('zincins'), catalytic domain"/>
    <property type="match status" value="1"/>
</dbReference>
<comment type="cofactor">
    <cofactor evidence="1">
        <name>Zn(2+)</name>
        <dbReference type="ChEBI" id="CHEBI:29105"/>
    </cofactor>
</comment>
<keyword evidence="5" id="KW-0479">Metal-binding</keyword>
<comment type="subcellular location">
    <subcellularLocation>
        <location evidence="2">Cell membrane</location>
        <topology evidence="2">Single-pass type II membrane protein</topology>
    </subcellularLocation>
</comment>
<evidence type="ECO:0000313" key="13">
    <source>
        <dbReference type="Proteomes" id="UP001652680"/>
    </source>
</evidence>
<feature type="domain" description="Peptidase M13 N-terminal" evidence="11">
    <location>
        <begin position="48"/>
        <end position="402"/>
    </location>
</feature>
<evidence type="ECO:0000256" key="2">
    <source>
        <dbReference type="ARBA" id="ARBA00004401"/>
    </source>
</evidence>
<evidence type="ECO:0000256" key="5">
    <source>
        <dbReference type="ARBA" id="ARBA00022723"/>
    </source>
</evidence>
<feature type="signal peptide" evidence="9">
    <location>
        <begin position="1"/>
        <end position="19"/>
    </location>
</feature>
<evidence type="ECO:0000313" key="12">
    <source>
        <dbReference type="EnsemblMetazoa" id="XP_044316263.1"/>
    </source>
</evidence>
<dbReference type="Pfam" id="PF01431">
    <property type="entry name" value="Peptidase_M13"/>
    <property type="match status" value="1"/>
</dbReference>
<dbReference type="InterPro" id="IPR018497">
    <property type="entry name" value="Peptidase_M13_C"/>
</dbReference>
<dbReference type="Pfam" id="PF05649">
    <property type="entry name" value="Peptidase_M13_N"/>
    <property type="match status" value="1"/>
</dbReference>
<evidence type="ECO:0000256" key="9">
    <source>
        <dbReference type="SAM" id="SignalP"/>
    </source>
</evidence>
<dbReference type="Gene3D" id="1.10.1380.10">
    <property type="entry name" value="Neutral endopeptidase , domain2"/>
    <property type="match status" value="1"/>
</dbReference>
<evidence type="ECO:0000259" key="11">
    <source>
        <dbReference type="Pfam" id="PF05649"/>
    </source>
</evidence>
<dbReference type="PANTHER" id="PTHR11733">
    <property type="entry name" value="ZINC METALLOPROTEASE FAMILY M13 NEPRILYSIN-RELATED"/>
    <property type="match status" value="1"/>
</dbReference>
<comment type="similarity">
    <text evidence="3">Belongs to the peptidase M13 family.</text>
</comment>
<dbReference type="PANTHER" id="PTHR11733:SF167">
    <property type="entry name" value="FI17812P1-RELATED"/>
    <property type="match status" value="1"/>
</dbReference>
<keyword evidence="13" id="KW-1185">Reference proteome</keyword>
<keyword evidence="9" id="KW-0732">Signal</keyword>
<dbReference type="RefSeq" id="XP_044316263.1">
    <property type="nucleotide sequence ID" value="XM_044460328.1"/>
</dbReference>
<dbReference type="Gene3D" id="3.40.390.10">
    <property type="entry name" value="Collagenase (Catalytic Domain)"/>
    <property type="match status" value="1"/>
</dbReference>
<evidence type="ECO:0000256" key="3">
    <source>
        <dbReference type="ARBA" id="ARBA00007357"/>
    </source>
</evidence>
<evidence type="ECO:0008006" key="14">
    <source>
        <dbReference type="Google" id="ProtNLM"/>
    </source>
</evidence>
<evidence type="ECO:0000259" key="10">
    <source>
        <dbReference type="Pfam" id="PF01431"/>
    </source>
</evidence>
<feature type="chain" id="PRO_5045943107" description="Membrane metallo-endopeptidase-like 1" evidence="9">
    <location>
        <begin position="20"/>
        <end position="658"/>
    </location>
</feature>
<dbReference type="InterPro" id="IPR024079">
    <property type="entry name" value="MetalloPept_cat_dom_sf"/>
</dbReference>
<reference evidence="12" key="2">
    <citation type="submission" date="2025-05" db="UniProtKB">
        <authorList>
            <consortium name="EnsemblMetazoa"/>
        </authorList>
    </citation>
    <scope>IDENTIFICATION</scope>
</reference>
<evidence type="ECO:0000256" key="1">
    <source>
        <dbReference type="ARBA" id="ARBA00001947"/>
    </source>
</evidence>
<evidence type="ECO:0000256" key="8">
    <source>
        <dbReference type="ARBA" id="ARBA00023049"/>
    </source>
</evidence>
<accession>A0ABM5JBR4</accession>
<name>A0ABM5JBR4_DRORH</name>
<evidence type="ECO:0000256" key="7">
    <source>
        <dbReference type="ARBA" id="ARBA00022833"/>
    </source>
</evidence>
<keyword evidence="8" id="KW-0482">Metalloprotease</keyword>
<keyword evidence="7" id="KW-0862">Zinc</keyword>
<sequence length="658" mass="76252">MERIVWTCCLLLLLGFAAGFRTIRSVNSTSDDRILSYIKQHIDESADPCEDFQNYATGKFLEVHQKEDCNSTQDSIRKKYNGKLQSVFNLLKDRVFIDEFSVEEKVWRYYNTCLTAPKSTRSARHYLELLPPGYNLPWPPLVPQGSQWPKQEFRWLETLAILRRFGEENPLIILDIQQNFWESHKFSLRFNMPQLLKLDNVTEIQDLLIRTGVNSRRAAPLARSIIQLDSDAHNLSKIGERLAVTYILEDVQNRTNLQLDKYLEMVFGRSFEPSTEVLVDNMEYLEGINGVVSKYDSEVVASYLMIQFLRFVFYLDDSDSESDTAKCAAVVSSQMELASDLLYENYYLGEGKLQKYTKEVQRIFEAVSQTFMARLEKNRLHLTDGEVSYLQQKLLAMRLKVGKLPDNANHRRFATKFYEDLELHPFGDFAEARLNVLRHRTSQYLDQLDWAVPKGTDFYLLTGYMPENDPKPVFFELHNTILLPYDMLQEPFFSPETSDVFKMSQLGFSLARSMMESFWPFGLRYDSLGNLGDNLLSFKEKQGYIDGLACLNFTTRSKDLLKRSADVVSLGLVYDTFFGDNSKFNQDQPAFTELPLKKLFLLSFAQMFAGNQEYKDFEEMDSDKLRLSEALSNLPAFGEIFNCPDSAPLNRPKKCEIW</sequence>
<evidence type="ECO:0000256" key="4">
    <source>
        <dbReference type="ARBA" id="ARBA00022670"/>
    </source>
</evidence>
<dbReference type="PROSITE" id="PS51885">
    <property type="entry name" value="NEPRILYSIN"/>
    <property type="match status" value="1"/>
</dbReference>
<dbReference type="Proteomes" id="UP001652680">
    <property type="component" value="Unassembled WGS sequence"/>
</dbReference>
<dbReference type="InterPro" id="IPR008753">
    <property type="entry name" value="Peptidase_M13_N"/>
</dbReference>
<feature type="domain" description="Peptidase M13 C-terminal" evidence="10">
    <location>
        <begin position="478"/>
        <end position="657"/>
    </location>
</feature>
<dbReference type="InterPro" id="IPR000718">
    <property type="entry name" value="Peptidase_M13"/>
</dbReference>